<dbReference type="Proteomes" id="UP000503349">
    <property type="component" value="Chromosome 2"/>
</dbReference>
<keyword evidence="2" id="KW-1185">Reference proteome</keyword>
<organism evidence="1 2">
    <name type="scientific">Channa argus</name>
    <name type="common">Northern snakehead</name>
    <name type="synonym">Ophicephalus argus</name>
    <dbReference type="NCBI Taxonomy" id="215402"/>
    <lineage>
        <taxon>Eukaryota</taxon>
        <taxon>Metazoa</taxon>
        <taxon>Chordata</taxon>
        <taxon>Craniata</taxon>
        <taxon>Vertebrata</taxon>
        <taxon>Euteleostomi</taxon>
        <taxon>Actinopterygii</taxon>
        <taxon>Neopterygii</taxon>
        <taxon>Teleostei</taxon>
        <taxon>Neoteleostei</taxon>
        <taxon>Acanthomorphata</taxon>
        <taxon>Anabantaria</taxon>
        <taxon>Anabantiformes</taxon>
        <taxon>Channoidei</taxon>
        <taxon>Channidae</taxon>
        <taxon>Channa</taxon>
    </lineage>
</organism>
<gene>
    <name evidence="1" type="ORF">EXN66_Car001952</name>
</gene>
<evidence type="ECO:0000313" key="2">
    <source>
        <dbReference type="Proteomes" id="UP000503349"/>
    </source>
</evidence>
<evidence type="ECO:0000313" key="1">
    <source>
        <dbReference type="EMBL" id="KAF3686280.1"/>
    </source>
</evidence>
<name>A0A6G1P7K3_CHAAH</name>
<sequence>MDALNCRIREKHFHSHCHGTWTFHCFGNMKNPSHLYQGERTVHVALYKVKLRMQLVCEYSQGRNNITRKDSSIKVFFCFFFFA</sequence>
<proteinExistence type="predicted"/>
<protein>
    <submittedName>
        <fullName evidence="1">Uncharacterized protein</fullName>
    </submittedName>
</protein>
<reference evidence="1 2" key="1">
    <citation type="submission" date="2019-02" db="EMBL/GenBank/DDBJ databases">
        <title>Opniocepnalus argus genome.</title>
        <authorList>
            <person name="Zhou C."/>
            <person name="Xiao S."/>
        </authorList>
    </citation>
    <scope>NUCLEOTIDE SEQUENCE [LARGE SCALE GENOMIC DNA]</scope>
    <source>
        <strain evidence="1">OARG1902GOOAL</strain>
        <tissue evidence="1">Muscle</tissue>
    </source>
</reference>
<reference evidence="2" key="2">
    <citation type="submission" date="2019-02" db="EMBL/GenBank/DDBJ databases">
        <title>Opniocepnalus argus Var Kimnra genome.</title>
        <authorList>
            <person name="Zhou C."/>
            <person name="Xiao S."/>
        </authorList>
    </citation>
    <scope>NUCLEOTIDE SEQUENCE [LARGE SCALE GENOMIC DNA]</scope>
</reference>
<accession>A0A6G1P7K3</accession>
<dbReference type="EMBL" id="CM015713">
    <property type="protein sequence ID" value="KAF3686280.1"/>
    <property type="molecule type" value="Genomic_DNA"/>
</dbReference>
<dbReference type="AlphaFoldDB" id="A0A6G1P7K3"/>